<dbReference type="RefSeq" id="WP_088593289.1">
    <property type="nucleotide sequence ID" value="NZ_CP022022.1"/>
</dbReference>
<evidence type="ECO:0000259" key="2">
    <source>
        <dbReference type="Pfam" id="PF13648"/>
    </source>
</evidence>
<feature type="signal peptide" evidence="1">
    <location>
        <begin position="1"/>
        <end position="19"/>
    </location>
</feature>
<dbReference type="EMBL" id="CP022022">
    <property type="protein sequence ID" value="ASF42103.1"/>
    <property type="molecule type" value="Genomic_DNA"/>
</dbReference>
<keyword evidence="1" id="KW-0732">Signal</keyword>
<dbReference type="KEGG" id="capn:CBG49_02835"/>
<dbReference type="InterPro" id="IPR024311">
    <property type="entry name" value="Lipocalin-like"/>
</dbReference>
<dbReference type="PROSITE" id="PS51257">
    <property type="entry name" value="PROKAR_LIPOPROTEIN"/>
    <property type="match status" value="1"/>
</dbReference>
<reference evidence="4" key="1">
    <citation type="submission" date="2017-06" db="EMBL/GenBank/DDBJ databases">
        <title>Complete genome sequence of Capnocytophaga sp. KCOM 1579 (=ChDC OS43) isolated from a human refractory periapical abscess lesion.</title>
        <authorList>
            <person name="Kook J.-K."/>
            <person name="Park S.-N."/>
            <person name="Lim Y.K."/>
            <person name="Roh H."/>
        </authorList>
    </citation>
    <scope>NUCLEOTIDE SEQUENCE [LARGE SCALE GENOMIC DNA]</scope>
    <source>
        <strain evidence="4">ChDC OS43</strain>
    </source>
</reference>
<sequence length="269" mass="30387">MRKILLGAFIALATMVSSCGSKDDDSTNDPQALIGAWQLESISVNGKEIPLPACDGKEVRIYNGTQQQTYDFDTDNTGNCTFEKNTPTNYTVSGNTLKKGEDIYTFSISGNKLTLKYRDKNNNEGVAVFRKLTQSELEEINKMEYKPSQNNPLVGYWQIVSKTVNGVATTLDECTQRSMLVFGRDKLREYNFTYNNQQCSYGNVEAKSYTLLGNSFIINDGKERAMPTFEITNDQLTITTNTLLDNWQNRKTVEVYRRITEAAFQANIK</sequence>
<keyword evidence="4" id="KW-1185">Reference proteome</keyword>
<protein>
    <recommendedName>
        <fullName evidence="2">Lipocalin-like domain-containing protein</fullName>
    </recommendedName>
</protein>
<gene>
    <name evidence="3" type="ORF">CBG49_02835</name>
</gene>
<feature type="domain" description="Lipocalin-like" evidence="2">
    <location>
        <begin position="33"/>
        <end position="97"/>
    </location>
</feature>
<feature type="chain" id="PRO_5012735120" description="Lipocalin-like domain-containing protein" evidence="1">
    <location>
        <begin position="20"/>
        <end position="269"/>
    </location>
</feature>
<accession>A0A1Z4BLE8</accession>
<evidence type="ECO:0000313" key="4">
    <source>
        <dbReference type="Proteomes" id="UP000197007"/>
    </source>
</evidence>
<proteinExistence type="predicted"/>
<dbReference type="AlphaFoldDB" id="A0A1Z4BLE8"/>
<name>A0A1Z4BLE8_9FLAO</name>
<dbReference type="Pfam" id="PF13648">
    <property type="entry name" value="Lipocalin_4"/>
    <property type="match status" value="2"/>
</dbReference>
<evidence type="ECO:0000313" key="3">
    <source>
        <dbReference type="EMBL" id="ASF42103.1"/>
    </source>
</evidence>
<dbReference type="Proteomes" id="UP000197007">
    <property type="component" value="Chromosome"/>
</dbReference>
<organism evidence="3 4">
    <name type="scientific">Capnocytophaga endodontalis</name>
    <dbReference type="NCBI Taxonomy" id="2708117"/>
    <lineage>
        <taxon>Bacteria</taxon>
        <taxon>Pseudomonadati</taxon>
        <taxon>Bacteroidota</taxon>
        <taxon>Flavobacteriia</taxon>
        <taxon>Flavobacteriales</taxon>
        <taxon>Flavobacteriaceae</taxon>
        <taxon>Capnocytophaga</taxon>
    </lineage>
</organism>
<evidence type="ECO:0000256" key="1">
    <source>
        <dbReference type="SAM" id="SignalP"/>
    </source>
</evidence>
<feature type="domain" description="Lipocalin-like" evidence="2">
    <location>
        <begin position="153"/>
        <end position="238"/>
    </location>
</feature>